<dbReference type="SUPFAM" id="SSF55874">
    <property type="entry name" value="ATPase domain of HSP90 chaperone/DNA topoisomerase II/histidine kinase"/>
    <property type="match status" value="1"/>
</dbReference>
<gene>
    <name evidence="12" type="ORF">FCL40_07010</name>
</gene>
<keyword evidence="9" id="KW-1133">Transmembrane helix</keyword>
<evidence type="ECO:0000256" key="3">
    <source>
        <dbReference type="ARBA" id="ARBA00022553"/>
    </source>
</evidence>
<dbReference type="Pfam" id="PF12974">
    <property type="entry name" value="Phosphonate-bd"/>
    <property type="match status" value="1"/>
</dbReference>
<dbReference type="PROSITE" id="PS50109">
    <property type="entry name" value="HIS_KIN"/>
    <property type="match status" value="1"/>
</dbReference>
<keyword evidence="4" id="KW-0808">Transferase</keyword>
<keyword evidence="9" id="KW-0812">Transmembrane</keyword>
<dbReference type="Proteomes" id="UP000305674">
    <property type="component" value="Unassembled WGS sequence"/>
</dbReference>
<dbReference type="InterPro" id="IPR036097">
    <property type="entry name" value="HisK_dim/P_sf"/>
</dbReference>
<dbReference type="AlphaFoldDB" id="A0A4U1BHE0"/>
<evidence type="ECO:0000256" key="4">
    <source>
        <dbReference type="ARBA" id="ARBA00022679"/>
    </source>
</evidence>
<feature type="domain" description="Histidine kinase" evidence="11">
    <location>
        <begin position="382"/>
        <end position="597"/>
    </location>
</feature>
<keyword evidence="6 12" id="KW-0418">Kinase</keyword>
<dbReference type="Gene3D" id="3.40.190.10">
    <property type="entry name" value="Periplasmic binding protein-like II"/>
    <property type="match status" value="2"/>
</dbReference>
<dbReference type="Gene3D" id="3.30.565.10">
    <property type="entry name" value="Histidine kinase-like ATPase, C-terminal domain"/>
    <property type="match status" value="1"/>
</dbReference>
<keyword evidence="13" id="KW-1185">Reference proteome</keyword>
<dbReference type="InterPro" id="IPR004358">
    <property type="entry name" value="Sig_transdc_His_kin-like_C"/>
</dbReference>
<dbReference type="InterPro" id="IPR003594">
    <property type="entry name" value="HATPase_dom"/>
</dbReference>
<dbReference type="Pfam" id="PF02518">
    <property type="entry name" value="HATPase_c"/>
    <property type="match status" value="1"/>
</dbReference>
<dbReference type="GO" id="GO:0000155">
    <property type="term" value="F:phosphorelay sensor kinase activity"/>
    <property type="evidence" value="ECO:0007669"/>
    <property type="project" value="InterPro"/>
</dbReference>
<comment type="catalytic activity">
    <reaction evidence="1">
        <text>ATP + protein L-histidine = ADP + protein N-phospho-L-histidine.</text>
        <dbReference type="EC" id="2.7.13.3"/>
    </reaction>
</comment>
<proteinExistence type="predicted"/>
<feature type="chain" id="PRO_5020694156" description="histidine kinase" evidence="10">
    <location>
        <begin position="32"/>
        <end position="599"/>
    </location>
</feature>
<evidence type="ECO:0000313" key="12">
    <source>
        <dbReference type="EMBL" id="TKB49895.1"/>
    </source>
</evidence>
<dbReference type="InterPro" id="IPR036890">
    <property type="entry name" value="HATPase_C_sf"/>
</dbReference>
<dbReference type="GO" id="GO:0005524">
    <property type="term" value="F:ATP binding"/>
    <property type="evidence" value="ECO:0007669"/>
    <property type="project" value="UniProtKB-KW"/>
</dbReference>
<evidence type="ECO:0000256" key="8">
    <source>
        <dbReference type="ARBA" id="ARBA00023012"/>
    </source>
</evidence>
<keyword evidence="5" id="KW-0547">Nucleotide-binding</keyword>
<dbReference type="SMART" id="SM00388">
    <property type="entry name" value="HisKA"/>
    <property type="match status" value="1"/>
</dbReference>
<dbReference type="Pfam" id="PF00512">
    <property type="entry name" value="HisKA"/>
    <property type="match status" value="1"/>
</dbReference>
<dbReference type="InterPro" id="IPR003661">
    <property type="entry name" value="HisK_dim/P_dom"/>
</dbReference>
<dbReference type="EMBL" id="SWCI01000003">
    <property type="protein sequence ID" value="TKB49895.1"/>
    <property type="molecule type" value="Genomic_DNA"/>
</dbReference>
<dbReference type="CDD" id="cd00082">
    <property type="entry name" value="HisKA"/>
    <property type="match status" value="1"/>
</dbReference>
<evidence type="ECO:0000256" key="6">
    <source>
        <dbReference type="ARBA" id="ARBA00022777"/>
    </source>
</evidence>
<dbReference type="SUPFAM" id="SSF47384">
    <property type="entry name" value="Homodimeric domain of signal transducing histidine kinase"/>
    <property type="match status" value="1"/>
</dbReference>
<accession>A0A4U1BHE0</accession>
<dbReference type="PANTHER" id="PTHR43065:SF10">
    <property type="entry name" value="PEROXIDE STRESS-ACTIVATED HISTIDINE KINASE MAK3"/>
    <property type="match status" value="1"/>
</dbReference>
<dbReference type="PANTHER" id="PTHR43065">
    <property type="entry name" value="SENSOR HISTIDINE KINASE"/>
    <property type="match status" value="1"/>
</dbReference>
<organism evidence="12 13">
    <name type="scientific">Ferrimonas sediminicola</name>
    <dbReference type="NCBI Taxonomy" id="2569538"/>
    <lineage>
        <taxon>Bacteria</taxon>
        <taxon>Pseudomonadati</taxon>
        <taxon>Pseudomonadota</taxon>
        <taxon>Gammaproteobacteria</taxon>
        <taxon>Alteromonadales</taxon>
        <taxon>Ferrimonadaceae</taxon>
        <taxon>Ferrimonas</taxon>
    </lineage>
</organism>
<sequence length="599" mass="67571">MKLSLDQHVRRATLWLWLTTLSLLFPAPSRAAQEEHLKVGVLANWGYRQAEERWQPMMDYLTAKVKGARFSVRPGSFEELNSALEAGEIEFIVTNPGQYLYLSNQFPLSWLATMRSRKHNGATYAIGSTIIVRADSDFRTLYDLKDKVVAASGRHALGGYQATVGLMHKLGMSPDDFFKEVKFLGFPLGPLIFQVRDRNIDAAITPFCTLEEMVEKGVIRAEEFRVINPSRPPGYDCQVSTQLYPNWSFAASEEVSYTLTKQITRALFELTPDHPAAIRAGTLGWTAPISQLKVIQLFSNLHYQNREISKWELLLEWMEANRKWGVVLALLFVIATLYHFWIEFKFRQKSDTLVETERELKRKAVQLERLHSAAVIGEIGAGLAHEINQPIAAINNYSEGGLVRLRSQTQPDTEMLALLDKINQQSQRAAAVVQRIRGLLKRRETVLERVNLLSLVDEGISLMKLELERHRVQIRTQVKGEPYFARADRVGMQQVLINLLKNSVDAISELNGHQGQILVELWFDEQRVHLKVTDNGPGFAEDPQTMMATFTTTKSDGLGLGLAICSDLVKAQEGEFSIHNNEGGHGCTAEIILTRANDA</sequence>
<evidence type="ECO:0000256" key="2">
    <source>
        <dbReference type="ARBA" id="ARBA00012438"/>
    </source>
</evidence>
<keyword evidence="7" id="KW-0067">ATP-binding</keyword>
<evidence type="ECO:0000256" key="5">
    <source>
        <dbReference type="ARBA" id="ARBA00022741"/>
    </source>
</evidence>
<dbReference type="RefSeq" id="WP_136852444.1">
    <property type="nucleotide sequence ID" value="NZ_SWCI01000003.1"/>
</dbReference>
<name>A0A4U1BHE0_9GAMM</name>
<feature type="transmembrane region" description="Helical" evidence="9">
    <location>
        <begin position="324"/>
        <end position="342"/>
    </location>
</feature>
<evidence type="ECO:0000256" key="1">
    <source>
        <dbReference type="ARBA" id="ARBA00000085"/>
    </source>
</evidence>
<protein>
    <recommendedName>
        <fullName evidence="2">histidine kinase</fullName>
        <ecNumber evidence="2">2.7.13.3</ecNumber>
    </recommendedName>
</protein>
<dbReference type="Gene3D" id="1.10.287.130">
    <property type="match status" value="1"/>
</dbReference>
<keyword evidence="3" id="KW-0597">Phosphoprotein</keyword>
<keyword evidence="9" id="KW-0472">Membrane</keyword>
<dbReference type="OrthoDB" id="1931120at2"/>
<dbReference type="SUPFAM" id="SSF53850">
    <property type="entry name" value="Periplasmic binding protein-like II"/>
    <property type="match status" value="1"/>
</dbReference>
<keyword evidence="10" id="KW-0732">Signal</keyword>
<evidence type="ECO:0000259" key="11">
    <source>
        <dbReference type="PROSITE" id="PS50109"/>
    </source>
</evidence>
<keyword evidence="8" id="KW-0902">Two-component regulatory system</keyword>
<feature type="signal peptide" evidence="10">
    <location>
        <begin position="1"/>
        <end position="31"/>
    </location>
</feature>
<evidence type="ECO:0000313" key="13">
    <source>
        <dbReference type="Proteomes" id="UP000305674"/>
    </source>
</evidence>
<dbReference type="EC" id="2.7.13.3" evidence="2"/>
<evidence type="ECO:0000256" key="9">
    <source>
        <dbReference type="SAM" id="Phobius"/>
    </source>
</evidence>
<evidence type="ECO:0000256" key="10">
    <source>
        <dbReference type="SAM" id="SignalP"/>
    </source>
</evidence>
<dbReference type="PRINTS" id="PR00344">
    <property type="entry name" value="BCTRLSENSOR"/>
</dbReference>
<dbReference type="SMART" id="SM00387">
    <property type="entry name" value="HATPase_c"/>
    <property type="match status" value="1"/>
</dbReference>
<reference evidence="12 13" key="1">
    <citation type="submission" date="2019-04" db="EMBL/GenBank/DDBJ databases">
        <authorList>
            <person name="Hwang J.C."/>
        </authorList>
    </citation>
    <scope>NUCLEOTIDE SEQUENCE [LARGE SCALE GENOMIC DNA]</scope>
    <source>
        <strain evidence="12 13">IMCC35001</strain>
    </source>
</reference>
<evidence type="ECO:0000256" key="7">
    <source>
        <dbReference type="ARBA" id="ARBA00022840"/>
    </source>
</evidence>
<comment type="caution">
    <text evidence="12">The sequence shown here is derived from an EMBL/GenBank/DDBJ whole genome shotgun (WGS) entry which is preliminary data.</text>
</comment>
<dbReference type="InterPro" id="IPR005467">
    <property type="entry name" value="His_kinase_dom"/>
</dbReference>